<dbReference type="PANTHER" id="PTHR43048:SF3">
    <property type="entry name" value="METHYLMALONYL-COA EPIMERASE, MITOCHONDRIAL"/>
    <property type="match status" value="1"/>
</dbReference>
<dbReference type="EMBL" id="CP122537">
    <property type="protein sequence ID" value="WGH79851.1"/>
    <property type="molecule type" value="Genomic_DNA"/>
</dbReference>
<evidence type="ECO:0000259" key="2">
    <source>
        <dbReference type="PROSITE" id="PS51819"/>
    </source>
</evidence>
<keyword evidence="4" id="KW-1185">Reference proteome</keyword>
<evidence type="ECO:0000313" key="3">
    <source>
        <dbReference type="EMBL" id="WGH79851.1"/>
    </source>
</evidence>
<feature type="domain" description="VOC" evidence="2">
    <location>
        <begin position="4"/>
        <end position="137"/>
    </location>
</feature>
<dbReference type="PROSITE" id="PS51819">
    <property type="entry name" value="VOC"/>
    <property type="match status" value="1"/>
</dbReference>
<dbReference type="RefSeq" id="WP_279966832.1">
    <property type="nucleotide sequence ID" value="NZ_CP122537.1"/>
</dbReference>
<keyword evidence="1" id="KW-0479">Metal-binding</keyword>
<gene>
    <name evidence="3" type="ORF">P8627_06205</name>
</gene>
<organism evidence="3 4">
    <name type="scientific">Jannaschia ovalis</name>
    <dbReference type="NCBI Taxonomy" id="3038773"/>
    <lineage>
        <taxon>Bacteria</taxon>
        <taxon>Pseudomonadati</taxon>
        <taxon>Pseudomonadota</taxon>
        <taxon>Alphaproteobacteria</taxon>
        <taxon>Rhodobacterales</taxon>
        <taxon>Roseobacteraceae</taxon>
        <taxon>Jannaschia</taxon>
    </lineage>
</organism>
<dbReference type="InterPro" id="IPR051785">
    <property type="entry name" value="MMCE/EMCE_epimerase"/>
</dbReference>
<protein>
    <submittedName>
        <fullName evidence="3">VOC family protein</fullName>
    </submittedName>
</protein>
<evidence type="ECO:0000313" key="4">
    <source>
        <dbReference type="Proteomes" id="UP001243420"/>
    </source>
</evidence>
<dbReference type="InterPro" id="IPR029068">
    <property type="entry name" value="Glyas_Bleomycin-R_OHBP_Dase"/>
</dbReference>
<accession>A0ABY8LEZ6</accession>
<dbReference type="SUPFAM" id="SSF54593">
    <property type="entry name" value="Glyoxalase/Bleomycin resistance protein/Dihydroxybiphenyl dioxygenase"/>
    <property type="match status" value="1"/>
</dbReference>
<evidence type="ECO:0000256" key="1">
    <source>
        <dbReference type="ARBA" id="ARBA00022723"/>
    </source>
</evidence>
<reference evidence="3 4" key="1">
    <citation type="submission" date="2023-04" db="EMBL/GenBank/DDBJ databases">
        <title>Jannaschia ovalis sp. nov., a marine bacterium isolated from sea tidal flat.</title>
        <authorList>
            <person name="Kwon D.Y."/>
            <person name="Kim J.-J."/>
        </authorList>
    </citation>
    <scope>NUCLEOTIDE SEQUENCE [LARGE SCALE GENOMIC DNA]</scope>
    <source>
        <strain evidence="3 4">GRR-S6-38</strain>
    </source>
</reference>
<dbReference type="Proteomes" id="UP001243420">
    <property type="component" value="Chromosome"/>
</dbReference>
<dbReference type="Gene3D" id="3.10.180.10">
    <property type="entry name" value="2,3-Dihydroxybiphenyl 1,2-Dioxygenase, domain 1"/>
    <property type="match status" value="1"/>
</dbReference>
<dbReference type="Pfam" id="PF00903">
    <property type="entry name" value="Glyoxalase"/>
    <property type="match status" value="1"/>
</dbReference>
<dbReference type="InterPro" id="IPR037523">
    <property type="entry name" value="VOC_core"/>
</dbReference>
<dbReference type="PANTHER" id="PTHR43048">
    <property type="entry name" value="METHYLMALONYL-COA EPIMERASE"/>
    <property type="match status" value="1"/>
</dbReference>
<name>A0ABY8LEZ6_9RHOB</name>
<proteinExistence type="predicted"/>
<dbReference type="InterPro" id="IPR004360">
    <property type="entry name" value="Glyas_Fos-R_dOase_dom"/>
</dbReference>
<sequence>MSWSIHHVNLQARDVRRAAAFYTEILGMRKGRWAFPETRGYLPGDPDKLALMGDGRDGHSGLHLIAPDPDFAEKNDLAFNPSVGGHVAFRVDDLDAVIARLRAAGIRHSVTGEFAIPGLRHVYTEDPEGNLIEINGPVK</sequence>